<accession>A0A432G2E8</accession>
<dbReference type="AlphaFoldDB" id="A0A432G2E8"/>
<evidence type="ECO:0000313" key="1">
    <source>
        <dbReference type="EMBL" id="RTZ77677.1"/>
    </source>
</evidence>
<sequence>MRSNKYCYIIRSLTGVLADTIKPVTVEQLMGQNKVSGGMPALPFMKQDEQTILYTGFVVNPLN</sequence>
<proteinExistence type="predicted"/>
<reference evidence="1 2" key="1">
    <citation type="submission" date="2018-06" db="EMBL/GenBank/DDBJ databases">
        <title>Combined omics and stable isotope probing to characterize newly discovered Mariana Back-Arc vent microbial communities.</title>
        <authorList>
            <person name="Trembath-Reichert E."/>
            <person name="Huber J.A."/>
        </authorList>
    </citation>
    <scope>NUCLEOTIDE SEQUENCE [LARGE SCALE GENOMIC DNA]</scope>
    <source>
        <strain evidence="1">MAG 63_2</strain>
    </source>
</reference>
<dbReference type="Proteomes" id="UP000286732">
    <property type="component" value="Unassembled WGS sequence"/>
</dbReference>
<protein>
    <submittedName>
        <fullName evidence="1">Uncharacterized protein</fullName>
    </submittedName>
</protein>
<evidence type="ECO:0000313" key="2">
    <source>
        <dbReference type="Proteomes" id="UP000286732"/>
    </source>
</evidence>
<organism evidence="1 2">
    <name type="scientific">SAR324 cluster bacterium</name>
    <dbReference type="NCBI Taxonomy" id="2024889"/>
    <lineage>
        <taxon>Bacteria</taxon>
        <taxon>Deltaproteobacteria</taxon>
        <taxon>SAR324 cluster</taxon>
    </lineage>
</organism>
<dbReference type="EMBL" id="QNZM01000332">
    <property type="protein sequence ID" value="RTZ77677.1"/>
    <property type="molecule type" value="Genomic_DNA"/>
</dbReference>
<comment type="caution">
    <text evidence="1">The sequence shown here is derived from an EMBL/GenBank/DDBJ whole genome shotgun (WGS) entry which is preliminary data.</text>
</comment>
<name>A0A432G2E8_9DELT</name>
<gene>
    <name evidence="1" type="ORF">DSY98_08575</name>
</gene>